<dbReference type="KEGG" id="dde:Dde_0868"/>
<dbReference type="GO" id="GO:1902600">
    <property type="term" value="P:proton transmembrane transport"/>
    <property type="evidence" value="ECO:0007669"/>
    <property type="project" value="InterPro"/>
</dbReference>
<dbReference type="EMBL" id="CP000112">
    <property type="protein sequence ID" value="ABB37669.1"/>
    <property type="molecule type" value="Genomic_DNA"/>
</dbReference>
<evidence type="ECO:0000256" key="4">
    <source>
        <dbReference type="ARBA" id="ARBA00022475"/>
    </source>
</evidence>
<keyword evidence="8 9" id="KW-0472">Membrane</keyword>
<evidence type="ECO:0000256" key="2">
    <source>
        <dbReference type="ARBA" id="ARBA00022448"/>
    </source>
</evidence>
<keyword evidence="2" id="KW-0813">Transport</keyword>
<dbReference type="SUPFAM" id="SSF51735">
    <property type="entry name" value="NAD(P)-binding Rossmann-fold domains"/>
    <property type="match status" value="1"/>
</dbReference>
<dbReference type="InterPro" id="IPR036291">
    <property type="entry name" value="NAD(P)-bd_dom_sf"/>
</dbReference>
<evidence type="ECO:0000313" key="13">
    <source>
        <dbReference type="Proteomes" id="UP000002710"/>
    </source>
</evidence>
<evidence type="ECO:0000256" key="5">
    <source>
        <dbReference type="ARBA" id="ARBA00022692"/>
    </source>
</evidence>
<dbReference type="InterPro" id="IPR006153">
    <property type="entry name" value="Cation/H_exchanger_TM"/>
</dbReference>
<comment type="subcellular location">
    <subcellularLocation>
        <location evidence="1">Cell membrane</location>
        <topology evidence="1">Multi-pass membrane protein</topology>
    </subcellularLocation>
</comment>
<keyword evidence="7" id="KW-0406">Ion transport</keyword>
<keyword evidence="13" id="KW-1185">Reference proteome</keyword>
<evidence type="ECO:0000256" key="3">
    <source>
        <dbReference type="ARBA" id="ARBA00022449"/>
    </source>
</evidence>
<feature type="transmembrane region" description="Helical" evidence="9">
    <location>
        <begin position="268"/>
        <end position="286"/>
    </location>
</feature>
<reference evidence="12 13" key="1">
    <citation type="journal article" date="2011" name="J. Bacteriol.">
        <title>Complete genome sequence and updated annotation of Desulfovibrio alaskensis G20.</title>
        <authorList>
            <person name="Hauser L.J."/>
            <person name="Land M.L."/>
            <person name="Brown S.D."/>
            <person name="Larimer F."/>
            <person name="Keller K.L."/>
            <person name="Rapp-Giles B.J."/>
            <person name="Price M.N."/>
            <person name="Lin M."/>
            <person name="Bruce D.C."/>
            <person name="Detter J.C."/>
            <person name="Tapia R."/>
            <person name="Han C.S."/>
            <person name="Goodwin L.A."/>
            <person name="Cheng J.F."/>
            <person name="Pitluck S."/>
            <person name="Copeland A."/>
            <person name="Lucas S."/>
            <person name="Nolan M."/>
            <person name="Lapidus A.L."/>
            <person name="Palumbo A.V."/>
            <person name="Wall J.D."/>
        </authorList>
    </citation>
    <scope>NUCLEOTIDE SEQUENCE [LARGE SCALE GENOMIC DNA]</scope>
    <source>
        <strain evidence="13">ATCC BAA 1058 / DSM 17464 / G20</strain>
    </source>
</reference>
<feature type="transmembrane region" description="Helical" evidence="9">
    <location>
        <begin position="89"/>
        <end position="109"/>
    </location>
</feature>
<proteinExistence type="predicted"/>
<dbReference type="Pfam" id="PF02254">
    <property type="entry name" value="TrkA_N"/>
    <property type="match status" value="1"/>
</dbReference>
<evidence type="ECO:0000259" key="11">
    <source>
        <dbReference type="Pfam" id="PF02254"/>
    </source>
</evidence>
<feature type="transmembrane region" description="Helical" evidence="9">
    <location>
        <begin position="115"/>
        <end position="135"/>
    </location>
</feature>
<sequence length="606" mass="65598">MHASTLVLIILCAGLASQWLAWRLRLPAVVVLITTGIMLGPASGIIDPGLSQAELTELIGLGVAIILFEGGMDLKLGEIRRVGHGVGRLTILGPPLAWIFGALAARFVAGLSWPVSWVLGAILVVTGPTVILPLLRQAHLNKRSAALLKWEGIANDPVGVLLAVLTFQYFTLTDGGWTQVLAGLASAAAMAGLLGGLGGWLIGWLYRRGVVPTRLKAPLLMVLVLAAYWASNLIQHEAGLLTVTVMGVVIGNMQLVEREPLRHFKENLTIVLLSALFIVIPSQLHLEQVNLLNWPVAAFVLVTLLVVRPLSIVLATVGAPMRGEDKLLLAWIAPRGIVAAATAGIFGPALVAAGYQDAEALLPIVFLIIFTTVLAHGFTLGPLARKLGLAAEEENGLLIVGASPWSRTLAQALKKLDADVVVADGSYQRLRPFRMDGIKVYYGEILSEHAEHELDDEHLSYLLCATDNHYYNALVCKAQGHEFGHHRTFQLAPCQEAGHEQKRLLLQQRGYFAFEPPTDFCTLHQLLSDGWTVQSTRLSDTFNIGRLKDRLGAPGADWILIGGVSPQGKLQIYSNEQAFKPAKGWTLLYFAPEKKEAAQARSDTEQ</sequence>
<evidence type="ECO:0000256" key="7">
    <source>
        <dbReference type="ARBA" id="ARBA00023065"/>
    </source>
</evidence>
<dbReference type="PANTHER" id="PTHR32507:SF0">
    <property type="entry name" value="NA(+)_H(+) ANTIPORTER 2-RELATED"/>
    <property type="match status" value="1"/>
</dbReference>
<dbReference type="AlphaFoldDB" id="Q314H7"/>
<keyword evidence="4" id="KW-1003">Cell membrane</keyword>
<feature type="transmembrane region" description="Helical" evidence="9">
    <location>
        <begin position="327"/>
        <end position="354"/>
    </location>
</feature>
<dbReference type="Gene3D" id="3.40.50.720">
    <property type="entry name" value="NAD(P)-binding Rossmann-like Domain"/>
    <property type="match status" value="1"/>
</dbReference>
<evidence type="ECO:0000259" key="10">
    <source>
        <dbReference type="Pfam" id="PF00999"/>
    </source>
</evidence>
<dbReference type="eggNOG" id="COG0025">
    <property type="taxonomic scope" value="Bacteria"/>
</dbReference>
<evidence type="ECO:0000256" key="6">
    <source>
        <dbReference type="ARBA" id="ARBA00022989"/>
    </source>
</evidence>
<feature type="transmembrane region" description="Helical" evidence="9">
    <location>
        <begin position="360"/>
        <end position="380"/>
    </location>
</feature>
<feature type="domain" description="Cation/H+ exchanger transmembrane" evidence="10">
    <location>
        <begin position="8"/>
        <end position="386"/>
    </location>
</feature>
<dbReference type="STRING" id="207559.Dde_0868"/>
<feature type="transmembrane region" description="Helical" evidence="9">
    <location>
        <begin position="6"/>
        <end position="22"/>
    </location>
</feature>
<dbReference type="GO" id="GO:0005886">
    <property type="term" value="C:plasma membrane"/>
    <property type="evidence" value="ECO:0007669"/>
    <property type="project" value="UniProtKB-SubCell"/>
</dbReference>
<dbReference type="GO" id="GO:0006813">
    <property type="term" value="P:potassium ion transport"/>
    <property type="evidence" value="ECO:0007669"/>
    <property type="project" value="InterPro"/>
</dbReference>
<dbReference type="InterPro" id="IPR038770">
    <property type="entry name" value="Na+/solute_symporter_sf"/>
</dbReference>
<dbReference type="InterPro" id="IPR003148">
    <property type="entry name" value="RCK_N"/>
</dbReference>
<accession>Q314H7</accession>
<dbReference type="GO" id="GO:0015297">
    <property type="term" value="F:antiporter activity"/>
    <property type="evidence" value="ECO:0007669"/>
    <property type="project" value="UniProtKB-KW"/>
</dbReference>
<dbReference type="PANTHER" id="PTHR32507">
    <property type="entry name" value="NA(+)/H(+) ANTIPORTER 1"/>
    <property type="match status" value="1"/>
</dbReference>
<dbReference type="Pfam" id="PF00999">
    <property type="entry name" value="Na_H_Exchanger"/>
    <property type="match status" value="1"/>
</dbReference>
<keyword evidence="3" id="KW-0050">Antiport</keyword>
<feature type="transmembrane region" description="Helical" evidence="9">
    <location>
        <begin position="217"/>
        <end position="234"/>
    </location>
</feature>
<evidence type="ECO:0000313" key="12">
    <source>
        <dbReference type="EMBL" id="ABB37669.1"/>
    </source>
</evidence>
<feature type="transmembrane region" description="Helical" evidence="9">
    <location>
        <begin position="58"/>
        <end position="77"/>
    </location>
</feature>
<keyword evidence="5 9" id="KW-0812">Transmembrane</keyword>
<feature type="domain" description="RCK N-terminal" evidence="11">
    <location>
        <begin position="398"/>
        <end position="485"/>
    </location>
</feature>
<protein>
    <submittedName>
        <fullName evidence="12">Sodium/hydrogen exchanger</fullName>
    </submittedName>
</protein>
<feature type="transmembrane region" description="Helical" evidence="9">
    <location>
        <begin position="182"/>
        <end position="205"/>
    </location>
</feature>
<name>Q314H7_OLEA2</name>
<evidence type="ECO:0000256" key="8">
    <source>
        <dbReference type="ARBA" id="ARBA00023136"/>
    </source>
</evidence>
<feature type="transmembrane region" description="Helical" evidence="9">
    <location>
        <begin position="147"/>
        <end position="170"/>
    </location>
</feature>
<organism evidence="12 13">
    <name type="scientific">Oleidesulfovibrio alaskensis (strain ATCC BAA-1058 / DSM 17464 / G20)</name>
    <name type="common">Desulfovibrio alaskensis</name>
    <dbReference type="NCBI Taxonomy" id="207559"/>
    <lineage>
        <taxon>Bacteria</taxon>
        <taxon>Pseudomonadati</taxon>
        <taxon>Thermodesulfobacteriota</taxon>
        <taxon>Desulfovibrionia</taxon>
        <taxon>Desulfovibrionales</taxon>
        <taxon>Desulfovibrionaceae</taxon>
        <taxon>Oleidesulfovibrio</taxon>
    </lineage>
</organism>
<feature type="transmembrane region" description="Helical" evidence="9">
    <location>
        <begin position="240"/>
        <end position="256"/>
    </location>
</feature>
<dbReference type="RefSeq" id="WP_011366920.1">
    <property type="nucleotide sequence ID" value="NC_007519.1"/>
</dbReference>
<gene>
    <name evidence="12" type="ordered locus">Dde_0868</name>
</gene>
<keyword evidence="6 9" id="KW-1133">Transmembrane helix</keyword>
<feature type="transmembrane region" description="Helical" evidence="9">
    <location>
        <begin position="292"/>
        <end position="315"/>
    </location>
</feature>
<dbReference type="Proteomes" id="UP000002710">
    <property type="component" value="Chromosome"/>
</dbReference>
<feature type="transmembrane region" description="Helical" evidence="9">
    <location>
        <begin position="29"/>
        <end position="46"/>
    </location>
</feature>
<dbReference type="Gene3D" id="1.20.1530.20">
    <property type="match status" value="1"/>
</dbReference>
<evidence type="ECO:0000256" key="9">
    <source>
        <dbReference type="SAM" id="Phobius"/>
    </source>
</evidence>
<evidence type="ECO:0000256" key="1">
    <source>
        <dbReference type="ARBA" id="ARBA00004651"/>
    </source>
</evidence>
<dbReference type="HOGENOM" id="CLU_005912_10_1_7"/>